<dbReference type="Gramene" id="TraesCS7A02G435200.1">
    <property type="protein sequence ID" value="TraesCS7A02G435200.1"/>
    <property type="gene ID" value="TraesCS7A02G435200"/>
</dbReference>
<protein>
    <recommendedName>
        <fullName evidence="3">F-box associated domain-containing protein</fullName>
    </recommendedName>
</protein>
<evidence type="ECO:0008006" key="3">
    <source>
        <dbReference type="Google" id="ProtNLM"/>
    </source>
</evidence>
<dbReference type="AlphaFoldDB" id="A0A3B6RPK2"/>
<dbReference type="PANTHER" id="PTHR35828">
    <property type="entry name" value="OS08G0203800 PROTEIN-RELATED"/>
    <property type="match status" value="1"/>
</dbReference>
<name>A0A3B6RPK2_WHEAT</name>
<dbReference type="EnsemblPlants" id="TraesCS7A02G435200.1">
    <property type="protein sequence ID" value="TraesCS7A02G435200.1"/>
    <property type="gene ID" value="TraesCS7A02G435200"/>
</dbReference>
<keyword evidence="2" id="KW-1185">Reference proteome</keyword>
<reference evidence="1" key="1">
    <citation type="submission" date="2018-08" db="EMBL/GenBank/DDBJ databases">
        <authorList>
            <person name="Rossello M."/>
        </authorList>
    </citation>
    <scope>NUCLEOTIDE SEQUENCE [LARGE SCALE GENOMIC DNA]</scope>
    <source>
        <strain evidence="1">cv. Chinese Spring</strain>
    </source>
</reference>
<evidence type="ECO:0000313" key="1">
    <source>
        <dbReference type="EnsemblPlants" id="TraesCS7A02G435200.1"/>
    </source>
</evidence>
<dbReference type="Proteomes" id="UP000019116">
    <property type="component" value="Chromosome 7A"/>
</dbReference>
<dbReference type="PANTHER" id="PTHR35828:SF21">
    <property type="entry name" value="F-BOX DOMAIN-CONTAINING PROTEIN"/>
    <property type="match status" value="1"/>
</dbReference>
<sequence length="212" mass="23910">MRHYLYTFSSDQPSWSAPSSFLDCVKHHNGLMMSQRSAVVRRGTAHWLCWDFSDMYSVDVNAETGRSSLVNLRVPVGARYYFLPYSTPKLNVGVDGALQLVRLHIEGLWVETWTRQDGRDRSVDSGSADWLRIRVVEIEQPKQKLTERAVCVCVGEKSGTMLLVDQDGRALLVDLETGAVEEMTGRFKGQEWLAALAVEIDWPALFVSRLSG</sequence>
<reference evidence="1" key="2">
    <citation type="submission" date="2018-10" db="UniProtKB">
        <authorList>
            <consortium name="EnsemblPlants"/>
        </authorList>
    </citation>
    <scope>IDENTIFICATION</scope>
</reference>
<dbReference type="OrthoDB" id="603189at2759"/>
<accession>A0A3B6RPK2</accession>
<dbReference type="STRING" id="4565.A0A3B6RPK2"/>
<dbReference type="Gramene" id="TraesCS7A03G1054200.1">
    <property type="protein sequence ID" value="TraesCS7A03G1054200.1.CDS"/>
    <property type="gene ID" value="TraesCS7A03G1054200"/>
</dbReference>
<evidence type="ECO:0000313" key="2">
    <source>
        <dbReference type="Proteomes" id="UP000019116"/>
    </source>
</evidence>
<proteinExistence type="predicted"/>
<organism evidence="1">
    <name type="scientific">Triticum aestivum</name>
    <name type="common">Wheat</name>
    <dbReference type="NCBI Taxonomy" id="4565"/>
    <lineage>
        <taxon>Eukaryota</taxon>
        <taxon>Viridiplantae</taxon>
        <taxon>Streptophyta</taxon>
        <taxon>Embryophyta</taxon>
        <taxon>Tracheophyta</taxon>
        <taxon>Spermatophyta</taxon>
        <taxon>Magnoliopsida</taxon>
        <taxon>Liliopsida</taxon>
        <taxon>Poales</taxon>
        <taxon>Poaceae</taxon>
        <taxon>BOP clade</taxon>
        <taxon>Pooideae</taxon>
        <taxon>Triticodae</taxon>
        <taxon>Triticeae</taxon>
        <taxon>Triticinae</taxon>
        <taxon>Triticum</taxon>
    </lineage>
</organism>